<accession>A0A369KSW0</accession>
<evidence type="ECO:0000313" key="3">
    <source>
        <dbReference type="EMBL" id="RDB35795.1"/>
    </source>
</evidence>
<comment type="caution">
    <text evidence="3">The sequence shown here is derived from an EMBL/GenBank/DDBJ whole genome shotgun (WGS) entry which is preliminary data.</text>
</comment>
<keyword evidence="4" id="KW-1185">Reference proteome</keyword>
<protein>
    <recommendedName>
        <fullName evidence="2">C2H2-type domain-containing protein</fullName>
    </recommendedName>
</protein>
<dbReference type="PROSITE" id="PS00028">
    <property type="entry name" value="ZINC_FINGER_C2H2_1"/>
    <property type="match status" value="1"/>
</dbReference>
<evidence type="ECO:0000259" key="2">
    <source>
        <dbReference type="PROSITE" id="PS50157"/>
    </source>
</evidence>
<feature type="compositionally biased region" description="Basic and acidic residues" evidence="1">
    <location>
        <begin position="211"/>
        <end position="236"/>
    </location>
</feature>
<evidence type="ECO:0000256" key="1">
    <source>
        <dbReference type="SAM" id="MobiDB-lite"/>
    </source>
</evidence>
<feature type="compositionally biased region" description="Low complexity" evidence="1">
    <location>
        <begin position="186"/>
        <end position="210"/>
    </location>
</feature>
<name>A0A369KSW0_9BACT</name>
<organism evidence="3 4">
    <name type="scientific">Spirobacillus cienkowskii</name>
    <dbReference type="NCBI Taxonomy" id="495820"/>
    <lineage>
        <taxon>Bacteria</taxon>
        <taxon>Pseudomonadati</taxon>
        <taxon>Bdellovibrionota</taxon>
        <taxon>Oligoflexia</taxon>
        <taxon>Silvanigrellales</taxon>
        <taxon>Spirobacillus</taxon>
    </lineage>
</organism>
<dbReference type="AlphaFoldDB" id="A0A369KSW0"/>
<dbReference type="PROSITE" id="PS50157">
    <property type="entry name" value="ZINC_FINGER_C2H2_2"/>
    <property type="match status" value="1"/>
</dbReference>
<evidence type="ECO:0000313" key="4">
    <source>
        <dbReference type="Proteomes" id="UP000253934"/>
    </source>
</evidence>
<feature type="region of interest" description="Disordered" evidence="1">
    <location>
        <begin position="185"/>
        <end position="236"/>
    </location>
</feature>
<sequence>MTMKIPKHIMSYLKPPGIQHSPMKRLCRVLKGPGCFICGLCGRKYTNAADAWKCLTSNALGINSLPVIATKNNTQTFLCLLCGKNYTNQSDTAHCMLRDLRASRFPQSLGKHLYSLCSKLAEGNEKTRRDGMVTRSAVLGNAPRNQKLFKAPPPKTVAEPTPSLPAIDNDEENHADIESDMMMAQEPSVDSNSNESESSSGEPPTASSGEPVDHEADLKPKPDEDAKPILYRKPDQKPFIRDNAQYRCSVCNEKFFTKMEVETHFEEHPLMDTV</sequence>
<reference evidence="3" key="1">
    <citation type="submission" date="2018-04" db="EMBL/GenBank/DDBJ databases">
        <title>Draft genome sequence of the Candidatus Spirobacillus cienkowskii, a pathogen of freshwater Daphnia species, reconstructed from hemolymph metagenomic reads.</title>
        <authorList>
            <person name="Bresciani L."/>
            <person name="Lemos L.N."/>
            <person name="Wale N."/>
            <person name="Lin J.Y."/>
            <person name="Fernandes G.R."/>
            <person name="Duffy M.A."/>
            <person name="Rodrigues J.M."/>
        </authorList>
    </citation>
    <scope>NUCLEOTIDE SEQUENCE [LARGE SCALE GENOMIC DNA]</scope>
    <source>
        <strain evidence="3">Binning01</strain>
    </source>
</reference>
<proteinExistence type="predicted"/>
<feature type="domain" description="C2H2-type" evidence="2">
    <location>
        <begin position="246"/>
        <end position="268"/>
    </location>
</feature>
<gene>
    <name evidence="3" type="ORF">DCC88_08450</name>
</gene>
<dbReference type="EMBL" id="QOVW01000075">
    <property type="protein sequence ID" value="RDB35795.1"/>
    <property type="molecule type" value="Genomic_DNA"/>
</dbReference>
<dbReference type="Proteomes" id="UP000253934">
    <property type="component" value="Unassembled WGS sequence"/>
</dbReference>
<feature type="region of interest" description="Disordered" evidence="1">
    <location>
        <begin position="136"/>
        <end position="170"/>
    </location>
</feature>
<dbReference type="InterPro" id="IPR013087">
    <property type="entry name" value="Znf_C2H2_type"/>
</dbReference>